<gene>
    <name evidence="1" type="ORF">G0P99_21370</name>
</gene>
<dbReference type="RefSeq" id="WP_164132518.1">
    <property type="nucleotide sequence ID" value="NZ_JAAGOX010000055.1"/>
</dbReference>
<reference evidence="1" key="1">
    <citation type="submission" date="2020-02" db="EMBL/GenBank/DDBJ databases">
        <title>Delineation of the pyrene-degrading pathway in Roseobacter clade bacteria by genomic analysis.</title>
        <authorList>
            <person name="Zhou H."/>
            <person name="Wang H."/>
        </authorList>
    </citation>
    <scope>NUCLEOTIDE SEQUENCE</scope>
    <source>
        <strain evidence="1">PrR005</strain>
    </source>
</reference>
<dbReference type="AlphaFoldDB" id="A0A6B2NTF8"/>
<protein>
    <recommendedName>
        <fullName evidence="2">DUF1579 domain-containing protein</fullName>
    </recommendedName>
</protein>
<accession>A0A6B2NTF8</accession>
<comment type="caution">
    <text evidence="1">The sequence shown here is derived from an EMBL/GenBank/DDBJ whole genome shotgun (WGS) entry which is preliminary data.</text>
</comment>
<dbReference type="EMBL" id="JAAGOX010000055">
    <property type="protein sequence ID" value="NDW47501.1"/>
    <property type="molecule type" value="Genomic_DNA"/>
</dbReference>
<evidence type="ECO:0000313" key="1">
    <source>
        <dbReference type="EMBL" id="NDW47501.1"/>
    </source>
</evidence>
<evidence type="ECO:0008006" key="2">
    <source>
        <dbReference type="Google" id="ProtNLM"/>
    </source>
</evidence>
<organism evidence="1">
    <name type="scientific">Ruegeria sp. PrR005</name>
    <dbReference type="NCBI Taxonomy" id="2706882"/>
    <lineage>
        <taxon>Bacteria</taxon>
        <taxon>Pseudomonadati</taxon>
        <taxon>Pseudomonadota</taxon>
        <taxon>Alphaproteobacteria</taxon>
        <taxon>Rhodobacterales</taxon>
        <taxon>Roseobacteraceae</taxon>
        <taxon>Ruegeria</taxon>
    </lineage>
</organism>
<name>A0A6B2NTF8_9RHOB</name>
<sequence length="187" mass="20974">MRTANLSLPSRAIWLFSFFLLSVLLLTNPVRAADIEQFVGEYEGNADLIRSDGSTEPRDMSVSIEETKDGFNVSWSTTIQKPDGRIKESDYSVDFLPSGRDGIYSAAMTRNVFGHAVQLDPMKGEPYVWGRIVGDTMTVYSLFVADDGGYEMQQFDRTLADGGLMLKFSRLKNGVMERSVETFLQKQ</sequence>
<proteinExistence type="predicted"/>